<dbReference type="Proteomes" id="UP001274896">
    <property type="component" value="Unassembled WGS sequence"/>
</dbReference>
<evidence type="ECO:0000256" key="1">
    <source>
        <dbReference type="ARBA" id="ARBA00004323"/>
    </source>
</evidence>
<feature type="region of interest" description="Disordered" evidence="12">
    <location>
        <begin position="85"/>
        <end position="109"/>
    </location>
</feature>
<reference evidence="13" key="1">
    <citation type="submission" date="2023-06" db="EMBL/GenBank/DDBJ databases">
        <title>Male Hemibagrus guttatus genome.</title>
        <authorList>
            <person name="Bian C."/>
        </authorList>
    </citation>
    <scope>NUCLEOTIDE SEQUENCE</scope>
    <source>
        <strain evidence="13">Male_cb2023</strain>
        <tissue evidence="13">Muscle</tissue>
    </source>
</reference>
<protein>
    <recommendedName>
        <fullName evidence="11">Carbohydrate sulfotransferase</fullName>
        <ecNumber evidence="11">2.8.2.-</ecNumber>
    </recommendedName>
</protein>
<comment type="caution">
    <text evidence="13">The sequence shown here is derived from an EMBL/GenBank/DDBJ whole genome shotgun (WGS) entry which is preliminary data.</text>
</comment>
<evidence type="ECO:0000256" key="7">
    <source>
        <dbReference type="ARBA" id="ARBA00023034"/>
    </source>
</evidence>
<dbReference type="PANTHER" id="PTHR12137">
    <property type="entry name" value="CARBOHYDRATE SULFOTRANSFERASE"/>
    <property type="match status" value="1"/>
</dbReference>
<evidence type="ECO:0000256" key="6">
    <source>
        <dbReference type="ARBA" id="ARBA00022989"/>
    </source>
</evidence>
<dbReference type="GO" id="GO:0030166">
    <property type="term" value="P:proteoglycan biosynthetic process"/>
    <property type="evidence" value="ECO:0007669"/>
    <property type="project" value="TreeGrafter"/>
</dbReference>
<evidence type="ECO:0000256" key="2">
    <source>
        <dbReference type="ARBA" id="ARBA00006339"/>
    </source>
</evidence>
<dbReference type="Pfam" id="PF03567">
    <property type="entry name" value="Sulfotransfer_2"/>
    <property type="match status" value="1"/>
</dbReference>
<accession>A0AAE0Q0D3</accession>
<dbReference type="EC" id="2.8.2.-" evidence="11"/>
<keyword evidence="10 11" id="KW-0119">Carbohydrate metabolism</keyword>
<keyword evidence="4 11" id="KW-0812">Transmembrane</keyword>
<evidence type="ECO:0000313" key="14">
    <source>
        <dbReference type="Proteomes" id="UP001274896"/>
    </source>
</evidence>
<comment type="subcellular location">
    <subcellularLocation>
        <location evidence="1 11">Golgi apparatus membrane</location>
        <topology evidence="1 11">Single-pass type II membrane protein</topology>
    </subcellularLocation>
</comment>
<organism evidence="13 14">
    <name type="scientific">Hemibagrus guttatus</name>
    <dbReference type="NCBI Taxonomy" id="175788"/>
    <lineage>
        <taxon>Eukaryota</taxon>
        <taxon>Metazoa</taxon>
        <taxon>Chordata</taxon>
        <taxon>Craniata</taxon>
        <taxon>Vertebrata</taxon>
        <taxon>Euteleostomi</taxon>
        <taxon>Actinopterygii</taxon>
        <taxon>Neopterygii</taxon>
        <taxon>Teleostei</taxon>
        <taxon>Ostariophysi</taxon>
        <taxon>Siluriformes</taxon>
        <taxon>Bagridae</taxon>
        <taxon>Hemibagrus</taxon>
    </lineage>
</organism>
<evidence type="ECO:0000256" key="3">
    <source>
        <dbReference type="ARBA" id="ARBA00022679"/>
    </source>
</evidence>
<sequence length="516" mass="59860">MGKTRLFRIFLILGSVFMILLIIIYWDDVGATHFYLHTTISGPHSSRLPPEGNAAFKNKAEEDKEGSFLADIDAFVNQFLEGTADPTEQVRAETPPGETRNQSSEKPEERFIPRREWKIHLTPIATEKKQRQDSRKQLIRDLCSSNSSFDFPGKNRRFDDIPNKELDHLIVDDRHGIIYCYVPKVACTNWKRIMIVLSESLLVNGAPYQDPLDIPVELIHNSSVHFTFNKFWKRYGKFSRHLMKIKLKKYTKFLFIRDPFVRLISAYRNKFELENEDFYKRFAMVMLKRYGNYVDPPASVADAFAAGIKPTFSNFIQYLLDPDTEKEMPFNEHWRQMHRLCHPCQINYDFVGKLETLDEDAEHLLRILRVDNVVQFPASHHNRTVSSWEQDWFANIPYESRRQLYELYEADFRLFGQDSATPSLKHLSTVAAEEVLQIIQSSNPTTCLLDPIPSTMLQTISPDLPPFIITVINGSITSGHVPTAFKKARVIPALYPSDISNYRLAKHVARIDKFYS</sequence>
<dbReference type="GO" id="GO:0016051">
    <property type="term" value="P:carbohydrate biosynthetic process"/>
    <property type="evidence" value="ECO:0007669"/>
    <property type="project" value="InterPro"/>
</dbReference>
<evidence type="ECO:0000256" key="9">
    <source>
        <dbReference type="ARBA" id="ARBA00023180"/>
    </source>
</evidence>
<dbReference type="InterPro" id="IPR005331">
    <property type="entry name" value="Sulfotransferase"/>
</dbReference>
<comment type="similarity">
    <text evidence="2 11">Belongs to the sulfotransferase 2 family.</text>
</comment>
<evidence type="ECO:0000256" key="5">
    <source>
        <dbReference type="ARBA" id="ARBA00022968"/>
    </source>
</evidence>
<name>A0AAE0Q0D3_9TELE</name>
<feature type="transmembrane region" description="Helical" evidence="11">
    <location>
        <begin position="7"/>
        <end position="26"/>
    </location>
</feature>
<dbReference type="InterPro" id="IPR018011">
    <property type="entry name" value="Carb_sulfotrans_8-10"/>
</dbReference>
<keyword evidence="8 11" id="KW-0472">Membrane</keyword>
<keyword evidence="14" id="KW-1185">Reference proteome</keyword>
<dbReference type="EMBL" id="JAUCMX010000024">
    <property type="protein sequence ID" value="KAK3511584.1"/>
    <property type="molecule type" value="Genomic_DNA"/>
</dbReference>
<dbReference type="GO" id="GO:0008146">
    <property type="term" value="F:sulfotransferase activity"/>
    <property type="evidence" value="ECO:0007669"/>
    <property type="project" value="InterPro"/>
</dbReference>
<keyword evidence="3 11" id="KW-0808">Transferase</keyword>
<keyword evidence="7 11" id="KW-0333">Golgi apparatus</keyword>
<keyword evidence="9 11" id="KW-0325">Glycoprotein</keyword>
<evidence type="ECO:0000313" key="13">
    <source>
        <dbReference type="EMBL" id="KAK3511584.1"/>
    </source>
</evidence>
<dbReference type="PANTHER" id="PTHR12137:SF4">
    <property type="entry name" value="CARBOHYDRATE SULFOTRANSFERASE 12"/>
    <property type="match status" value="1"/>
</dbReference>
<keyword evidence="5 11" id="KW-0735">Signal-anchor</keyword>
<dbReference type="GO" id="GO:0000139">
    <property type="term" value="C:Golgi membrane"/>
    <property type="evidence" value="ECO:0007669"/>
    <property type="project" value="UniProtKB-SubCell"/>
</dbReference>
<gene>
    <name evidence="13" type="ORF">QTP70_010684</name>
</gene>
<proteinExistence type="inferred from homology"/>
<evidence type="ECO:0000256" key="4">
    <source>
        <dbReference type="ARBA" id="ARBA00022692"/>
    </source>
</evidence>
<keyword evidence="6 11" id="KW-1133">Transmembrane helix</keyword>
<dbReference type="AlphaFoldDB" id="A0AAE0Q0D3"/>
<evidence type="ECO:0000256" key="11">
    <source>
        <dbReference type="RuleBase" id="RU364020"/>
    </source>
</evidence>
<evidence type="ECO:0000256" key="10">
    <source>
        <dbReference type="ARBA" id="ARBA00023277"/>
    </source>
</evidence>
<evidence type="ECO:0000256" key="8">
    <source>
        <dbReference type="ARBA" id="ARBA00023136"/>
    </source>
</evidence>
<evidence type="ECO:0000256" key="12">
    <source>
        <dbReference type="SAM" id="MobiDB-lite"/>
    </source>
</evidence>